<name>A0ABU6N9F8_9BACI</name>
<proteinExistence type="predicted"/>
<comment type="caution">
    <text evidence="1">The sequence shown here is derived from an EMBL/GenBank/DDBJ whole genome shotgun (WGS) entry which is preliminary data.</text>
</comment>
<accession>A0ABU6N9F8</accession>
<keyword evidence="2" id="KW-1185">Reference proteome</keyword>
<evidence type="ECO:0000313" key="2">
    <source>
        <dbReference type="Proteomes" id="UP001330749"/>
    </source>
</evidence>
<protein>
    <submittedName>
        <fullName evidence="1">Uncharacterized protein</fullName>
    </submittedName>
</protein>
<sequence>MFTPMNSIEGKKQLAKFLTMMIQEIDKEGHHNKEILQRRNKMVEELREVNKQIPLEFKEGEEVIVKMKRHIKGFVKKIHSKDERHYQIKPIDSLYSEPFIVPESLLLKSNS</sequence>
<gene>
    <name evidence="1" type="ORF">P4447_08585</name>
</gene>
<dbReference type="EMBL" id="JARMQG010000092">
    <property type="protein sequence ID" value="MED3562512.1"/>
    <property type="molecule type" value="Genomic_DNA"/>
</dbReference>
<reference evidence="1 2" key="1">
    <citation type="submission" date="2023-03" db="EMBL/GenBank/DDBJ databases">
        <title>Bacillus Genome Sequencing.</title>
        <authorList>
            <person name="Dunlap C."/>
        </authorList>
    </citation>
    <scope>NUCLEOTIDE SEQUENCE [LARGE SCALE GENOMIC DNA]</scope>
    <source>
        <strain evidence="1 2">B-14544</strain>
    </source>
</reference>
<evidence type="ECO:0000313" key="1">
    <source>
        <dbReference type="EMBL" id="MED3562512.1"/>
    </source>
</evidence>
<dbReference type="RefSeq" id="WP_327967445.1">
    <property type="nucleotide sequence ID" value="NZ_JARMQG010000092.1"/>
</dbReference>
<organism evidence="1 2">
    <name type="scientific">Bacillus xiapuensis</name>
    <dbReference type="NCBI Taxonomy" id="2014075"/>
    <lineage>
        <taxon>Bacteria</taxon>
        <taxon>Bacillati</taxon>
        <taxon>Bacillota</taxon>
        <taxon>Bacilli</taxon>
        <taxon>Bacillales</taxon>
        <taxon>Bacillaceae</taxon>
        <taxon>Bacillus</taxon>
    </lineage>
</organism>
<dbReference type="Proteomes" id="UP001330749">
    <property type="component" value="Unassembled WGS sequence"/>
</dbReference>